<dbReference type="GO" id="GO:0034501">
    <property type="term" value="P:protein localization to kinetochore"/>
    <property type="evidence" value="ECO:0007669"/>
    <property type="project" value="TreeGrafter"/>
</dbReference>
<organism evidence="4 5">
    <name type="scientific">Recurvomyces mirabilis</name>
    <dbReference type="NCBI Taxonomy" id="574656"/>
    <lineage>
        <taxon>Eukaryota</taxon>
        <taxon>Fungi</taxon>
        <taxon>Dikarya</taxon>
        <taxon>Ascomycota</taxon>
        <taxon>Pezizomycotina</taxon>
        <taxon>Dothideomycetes</taxon>
        <taxon>Dothideomycetidae</taxon>
        <taxon>Mycosphaerellales</taxon>
        <taxon>Teratosphaeriaceae</taxon>
        <taxon>Recurvomyces</taxon>
    </lineage>
</organism>
<feature type="region of interest" description="Disordered" evidence="2">
    <location>
        <begin position="392"/>
        <end position="479"/>
    </location>
</feature>
<dbReference type="Proteomes" id="UP001274830">
    <property type="component" value="Unassembled WGS sequence"/>
</dbReference>
<name>A0AAE1C1P0_9PEZI</name>
<dbReference type="InterPro" id="IPR040850">
    <property type="entry name" value="Knl1_RWD_C"/>
</dbReference>
<feature type="compositionally biased region" description="Low complexity" evidence="2">
    <location>
        <begin position="248"/>
        <end position="260"/>
    </location>
</feature>
<feature type="domain" description="Spc7 kinetochore protein" evidence="3">
    <location>
        <begin position="807"/>
        <end position="1133"/>
    </location>
</feature>
<evidence type="ECO:0000313" key="4">
    <source>
        <dbReference type="EMBL" id="KAK3674937.1"/>
    </source>
</evidence>
<dbReference type="PANTHER" id="PTHR28260:SF1">
    <property type="entry name" value="SPINDLE POLE BODY COMPONENT SPC105"/>
    <property type="match status" value="1"/>
</dbReference>
<feature type="region of interest" description="Disordered" evidence="2">
    <location>
        <begin position="726"/>
        <end position="802"/>
    </location>
</feature>
<feature type="coiled-coil region" evidence="1">
    <location>
        <begin position="993"/>
        <end position="1052"/>
    </location>
</feature>
<feature type="compositionally biased region" description="Acidic residues" evidence="2">
    <location>
        <begin position="212"/>
        <end position="231"/>
    </location>
</feature>
<comment type="caution">
    <text evidence="4">The sequence shown here is derived from an EMBL/GenBank/DDBJ whole genome shotgun (WGS) entry which is preliminary data.</text>
</comment>
<feature type="region of interest" description="Disordered" evidence="2">
    <location>
        <begin position="1"/>
        <end position="275"/>
    </location>
</feature>
<feature type="region of interest" description="Disordered" evidence="2">
    <location>
        <begin position="579"/>
        <end position="598"/>
    </location>
</feature>
<feature type="region of interest" description="Disordered" evidence="2">
    <location>
        <begin position="525"/>
        <end position="570"/>
    </location>
</feature>
<evidence type="ECO:0000259" key="3">
    <source>
        <dbReference type="SMART" id="SM00787"/>
    </source>
</evidence>
<proteinExistence type="predicted"/>
<evidence type="ECO:0000256" key="1">
    <source>
        <dbReference type="SAM" id="Coils"/>
    </source>
</evidence>
<sequence>MAAVDDKENVAPFTSSDPLARKGSSPAKKLNRKGRSKSIGPGDSVETPSESAKHDARNRRKSAFVPASKAIISSEAEKKARQAARRQTLANRRVSFAPEATLHTWDVIEFMRDQTTSTDSSDQTRRASNITRAGSGSSPVKRPARAVEDGEPPSTPPEQEDEPKTLPASPAPQRDLHRKQTHRSSAGISPAEMINPEDMYSSGMSGSSDVSGSEEEDEEEEEEGEEDDLEDATGTAMSLDEGEETIRSSESGSSTSSSLTRRLKEASEMAGTRGIEYDEYGEGTVSMELASEEVTNAFKPWAQRQAAEPVLSASLDQENVNPFSPAFKAQIVSGVVTRPATIEEEDTADMSMDVTRAVGGILKQAQAHAARESSPMDDGTMDMTQAVGKIYATAGQKRRRSTTEAGSPGENAPATVLKRSRRSSAARSSMGDDTMDLTVAIGGIKEPNSSPFKPQRRRSAAATAAARRRSSGVQSEQEEATMDFTVAVGGIKAAQRAENTASSFDENEELTMELTTVLGGFKTAQRAAAANQASPTTPKKPMSPAKNLSPKDQERYKDAPDSGPKKLLTPIFQKQVHLSAEKPLSSAEKSAQAAKRRRTISPGMVSWMGAVFDETREPENDAAAQFAPLAEEDRHDSPAGEEVAYPELSAEEEPVEETPLQESVVEDPPIQETRVEQVPLQGPIAKMPSARTTPRTPPSQSRVFQLQLDAQLLPMQPSPSVEKVLRSTPAKQASTPEVPRQTESQEARNTLASSIRLMSTPRKETLKALTPKKQPVSKQASPVKAITPRPRLASARKSPATQVRDDILATQPHDEIIEHVHLGDFLEQAGIRFMDITATKRRMTIAPTPSKLRRSNDMDENEPAESNLTMETALISAACTQPEHDMYQHACHELKHYIDSGKKVIKTLEAETYEDTPPLIQAWMNAEPSRRAILDVKMRDMKTQARLRSKEMWYQWRSQLLGDLVKGLSGIGEGLLRDDEVLTESETVLDAVLPGLVEQKESMELEAERLEQALSATSEEGKMELEAARARLLEVDAELEEKREILAMLQKEGQEQESVATDLQDSKTEFLAAIQEAERVRESCRGVSHGEISALKDSITNLETTHGWKITSASSSPPTVTMTYRSSLQLFFHPAAFLVPTQSTTTARPNAPISLSYVAQDRHGQVKDLDTTQRFFLQFLRASLQALPQCETRVAELLGFVSQGWTTAQAVVQAEERLNIVTLTSSRIVSDEKLAMESDLLFPAIRTKVRVAFELAASVGQEADLRLVLGTGVDVRVVYGEEWNEGKMTKFVGESVGVEDVGEGWADAVRELRGRLGAGGGKGFRK</sequence>
<dbReference type="InterPro" id="IPR013253">
    <property type="entry name" value="Spc7_domain"/>
</dbReference>
<feature type="compositionally biased region" description="Low complexity" evidence="2">
    <location>
        <begin position="197"/>
        <end position="211"/>
    </location>
</feature>
<keyword evidence="1" id="KW-0175">Coiled coil</keyword>
<dbReference type="GO" id="GO:0007094">
    <property type="term" value="P:mitotic spindle assembly checkpoint signaling"/>
    <property type="evidence" value="ECO:0007669"/>
    <property type="project" value="TreeGrafter"/>
</dbReference>
<evidence type="ECO:0000256" key="2">
    <source>
        <dbReference type="SAM" id="MobiDB-lite"/>
    </source>
</evidence>
<accession>A0AAE1C1P0</accession>
<dbReference type="Pfam" id="PF08317">
    <property type="entry name" value="Spc7"/>
    <property type="match status" value="1"/>
</dbReference>
<gene>
    <name evidence="4" type="ORF">LTR78_005281</name>
</gene>
<feature type="compositionally biased region" description="Polar residues" evidence="2">
    <location>
        <begin position="127"/>
        <end position="138"/>
    </location>
</feature>
<dbReference type="SMART" id="SM01315">
    <property type="entry name" value="Spc7_N"/>
    <property type="match status" value="1"/>
</dbReference>
<dbReference type="PANTHER" id="PTHR28260">
    <property type="entry name" value="SPINDLE POLE BODY COMPONENT SPC105"/>
    <property type="match status" value="1"/>
</dbReference>
<feature type="compositionally biased region" description="Polar residues" evidence="2">
    <location>
        <begin position="729"/>
        <end position="757"/>
    </location>
</feature>
<keyword evidence="5" id="KW-1185">Reference proteome</keyword>
<evidence type="ECO:0000313" key="5">
    <source>
        <dbReference type="Proteomes" id="UP001274830"/>
    </source>
</evidence>
<feature type="region of interest" description="Disordered" evidence="2">
    <location>
        <begin position="631"/>
        <end position="701"/>
    </location>
</feature>
<dbReference type="SMART" id="SM00787">
    <property type="entry name" value="Spc7"/>
    <property type="match status" value="1"/>
</dbReference>
<dbReference type="GO" id="GO:1990758">
    <property type="term" value="P:mitotic sister chromatid biorientation"/>
    <property type="evidence" value="ECO:0007669"/>
    <property type="project" value="TreeGrafter"/>
</dbReference>
<feature type="compositionally biased region" description="Basic and acidic residues" evidence="2">
    <location>
        <begin position="549"/>
        <end position="564"/>
    </location>
</feature>
<dbReference type="Pfam" id="PF15402">
    <property type="entry name" value="MELT_2"/>
    <property type="match status" value="6"/>
</dbReference>
<dbReference type="Pfam" id="PF18210">
    <property type="entry name" value="Knl1_RWD_C"/>
    <property type="match status" value="1"/>
</dbReference>
<feature type="compositionally biased region" description="Low complexity" evidence="2">
    <location>
        <begin position="688"/>
        <end position="701"/>
    </location>
</feature>
<dbReference type="EMBL" id="JAUTXT010000017">
    <property type="protein sequence ID" value="KAK3674937.1"/>
    <property type="molecule type" value="Genomic_DNA"/>
</dbReference>
<dbReference type="InterPro" id="IPR033338">
    <property type="entry name" value="Spc105/Spc7"/>
</dbReference>
<dbReference type="GO" id="GO:0000776">
    <property type="term" value="C:kinetochore"/>
    <property type="evidence" value="ECO:0007669"/>
    <property type="project" value="TreeGrafter"/>
</dbReference>
<reference evidence="4" key="1">
    <citation type="submission" date="2023-07" db="EMBL/GenBank/DDBJ databases">
        <title>Black Yeasts Isolated from many extreme environments.</title>
        <authorList>
            <person name="Coleine C."/>
            <person name="Stajich J.E."/>
            <person name="Selbmann L."/>
        </authorList>
    </citation>
    <scope>NUCLEOTIDE SEQUENCE</scope>
    <source>
        <strain evidence="4">CCFEE 5485</strain>
    </source>
</reference>
<protein>
    <recommendedName>
        <fullName evidence="3">Spc7 kinetochore protein domain-containing protein</fullName>
    </recommendedName>
</protein>